<evidence type="ECO:0000313" key="2">
    <source>
        <dbReference type="EMBL" id="ACU17440.1"/>
    </source>
</evidence>
<feature type="signal peptide" evidence="1">
    <location>
        <begin position="1"/>
        <end position="15"/>
    </location>
</feature>
<feature type="chain" id="PRO_5012452163" evidence="1">
    <location>
        <begin position="16"/>
        <end position="47"/>
    </location>
</feature>
<name>C6T6K8_SOYBN</name>
<dbReference type="AlphaFoldDB" id="C6T6K8"/>
<sequence length="47" mass="5095">MACVVLSLFLLVYHSIKISSQLATPRGHSSSFLKILSGHKSLQVPSI</sequence>
<evidence type="ECO:0000256" key="1">
    <source>
        <dbReference type="SAM" id="SignalP"/>
    </source>
</evidence>
<accession>C6T6K8</accession>
<reference evidence="2" key="1">
    <citation type="submission" date="2009-08" db="EMBL/GenBank/DDBJ databases">
        <authorList>
            <person name="Cheung F."/>
            <person name="Xiao Y."/>
            <person name="Chan A."/>
            <person name="Moskal W."/>
            <person name="Town C.D."/>
        </authorList>
    </citation>
    <scope>NUCLEOTIDE SEQUENCE</scope>
</reference>
<organism evidence="2">
    <name type="scientific">Glycine max</name>
    <name type="common">Soybean</name>
    <name type="synonym">Glycine hispida</name>
    <dbReference type="NCBI Taxonomy" id="3847"/>
    <lineage>
        <taxon>Eukaryota</taxon>
        <taxon>Viridiplantae</taxon>
        <taxon>Streptophyta</taxon>
        <taxon>Embryophyta</taxon>
        <taxon>Tracheophyta</taxon>
        <taxon>Spermatophyta</taxon>
        <taxon>Magnoliopsida</taxon>
        <taxon>eudicotyledons</taxon>
        <taxon>Gunneridae</taxon>
        <taxon>Pentapetalae</taxon>
        <taxon>rosids</taxon>
        <taxon>fabids</taxon>
        <taxon>Fabales</taxon>
        <taxon>Fabaceae</taxon>
        <taxon>Papilionoideae</taxon>
        <taxon>50 kb inversion clade</taxon>
        <taxon>NPAAA clade</taxon>
        <taxon>indigoferoid/millettioid clade</taxon>
        <taxon>Phaseoleae</taxon>
        <taxon>Glycine</taxon>
        <taxon>Glycine subgen. Soja</taxon>
    </lineage>
</organism>
<protein>
    <submittedName>
        <fullName evidence="2">Uncharacterized protein</fullName>
    </submittedName>
</protein>
<dbReference type="EMBL" id="BT093074">
    <property type="protein sequence ID" value="ACU17440.1"/>
    <property type="molecule type" value="mRNA"/>
</dbReference>
<feature type="non-terminal residue" evidence="2">
    <location>
        <position position="47"/>
    </location>
</feature>
<keyword evidence="1" id="KW-0732">Signal</keyword>
<proteinExistence type="evidence at transcript level"/>